<feature type="region of interest" description="Disordered" evidence="8">
    <location>
        <begin position="137"/>
        <end position="181"/>
    </location>
</feature>
<organism evidence="10 11">
    <name type="scientific">Lentzea tibetensis</name>
    <dbReference type="NCBI Taxonomy" id="2591470"/>
    <lineage>
        <taxon>Bacteria</taxon>
        <taxon>Bacillati</taxon>
        <taxon>Actinomycetota</taxon>
        <taxon>Actinomycetes</taxon>
        <taxon>Pseudonocardiales</taxon>
        <taxon>Pseudonocardiaceae</taxon>
        <taxon>Lentzea</taxon>
    </lineage>
</organism>
<dbReference type="InterPro" id="IPR052721">
    <property type="entry name" value="ET_Amicyanin"/>
</dbReference>
<dbReference type="InterPro" id="IPR008972">
    <property type="entry name" value="Cupredoxin"/>
</dbReference>
<dbReference type="InterPro" id="IPR000923">
    <property type="entry name" value="BlueCu_1"/>
</dbReference>
<dbReference type="Pfam" id="PF00127">
    <property type="entry name" value="Copper-bind"/>
    <property type="match status" value="1"/>
</dbReference>
<gene>
    <name evidence="10" type="ORF">FKR81_07460</name>
</gene>
<dbReference type="PANTHER" id="PTHR36507:SF1">
    <property type="entry name" value="BLL1555 PROTEIN"/>
    <property type="match status" value="1"/>
</dbReference>
<dbReference type="InterPro" id="IPR035668">
    <property type="entry name" value="Amicyanin"/>
</dbReference>
<keyword evidence="5" id="KW-0249">Electron transport</keyword>
<dbReference type="PANTHER" id="PTHR36507">
    <property type="entry name" value="BLL1555 PROTEIN"/>
    <property type="match status" value="1"/>
</dbReference>
<dbReference type="AlphaFoldDB" id="A0A563EZI6"/>
<dbReference type="InterPro" id="IPR002386">
    <property type="entry name" value="Amicyanin/Pseudoazurin"/>
</dbReference>
<evidence type="ECO:0000256" key="6">
    <source>
        <dbReference type="ARBA" id="ARBA00023008"/>
    </source>
</evidence>
<evidence type="ECO:0000259" key="9">
    <source>
        <dbReference type="Pfam" id="PF00127"/>
    </source>
</evidence>
<keyword evidence="2" id="KW-0813">Transport</keyword>
<dbReference type="SUPFAM" id="SSF49503">
    <property type="entry name" value="Cupredoxins"/>
    <property type="match status" value="1"/>
</dbReference>
<keyword evidence="4" id="KW-0574">Periplasm</keyword>
<dbReference type="PRINTS" id="PR00155">
    <property type="entry name" value="AMICYANIN"/>
</dbReference>
<sequence length="292" mass="30752">MHQKGSTVDKPTRFAVLLAALGIAGTAMCLNLVGAGQAAPVGVDLAAQQQQVQAAATTKVEIMNYAYSPSALTVAPGDTVVWTNHDSAPHNVVVTSGPEKFTSPTLQQGQTYTYTFTKAGTYQYYCSIHPDMKASVTVSGGTTPPTTTPPTTTPPVTTTPPTGHPTTHPSSPTSTPPTSGDCVSKEALAPFVAHLKAAHLETSPLQQVNDVLAFDNYIKAHTVLLEQMLDPALGSSLPQDVLAPFIAHVKAAHLETSPVQQVNDALAFDNYIKAHTVLLEQMLDPAFNQAIC</sequence>
<feature type="domain" description="Blue (type 1) copper" evidence="9">
    <location>
        <begin position="57"/>
        <end position="138"/>
    </location>
</feature>
<keyword evidence="6 7" id="KW-0186">Copper</keyword>
<name>A0A563EZI6_9PSEU</name>
<dbReference type="GO" id="GO:0042597">
    <property type="term" value="C:periplasmic space"/>
    <property type="evidence" value="ECO:0007669"/>
    <property type="project" value="UniProtKB-SubCell"/>
</dbReference>
<dbReference type="CDD" id="cd13921">
    <property type="entry name" value="Amicyanin"/>
    <property type="match status" value="1"/>
</dbReference>
<comment type="subcellular location">
    <subcellularLocation>
        <location evidence="1">Periplasm</location>
    </subcellularLocation>
</comment>
<evidence type="ECO:0000256" key="7">
    <source>
        <dbReference type="PIRSR" id="PIRSR602386-1"/>
    </source>
</evidence>
<reference evidence="10 11" key="1">
    <citation type="submission" date="2019-07" db="EMBL/GenBank/DDBJ databases">
        <title>Lentzea xizangensis sp. nov., isolated from Qinghai-Tibetan Plateau Soils.</title>
        <authorList>
            <person name="Huang J."/>
        </authorList>
    </citation>
    <scope>NUCLEOTIDE SEQUENCE [LARGE SCALE GENOMIC DNA]</scope>
    <source>
        <strain evidence="10 11">FXJ1.1311</strain>
    </source>
</reference>
<dbReference type="OrthoDB" id="574459at2"/>
<evidence type="ECO:0000256" key="1">
    <source>
        <dbReference type="ARBA" id="ARBA00004418"/>
    </source>
</evidence>
<feature type="binding site" evidence="7">
    <location>
        <position position="129"/>
    </location>
    <ligand>
        <name>Cu cation</name>
        <dbReference type="ChEBI" id="CHEBI:23378"/>
    </ligand>
</feature>
<dbReference type="GO" id="GO:0005507">
    <property type="term" value="F:copper ion binding"/>
    <property type="evidence" value="ECO:0007669"/>
    <property type="project" value="InterPro"/>
</dbReference>
<proteinExistence type="predicted"/>
<feature type="compositionally biased region" description="Low complexity" evidence="8">
    <location>
        <begin position="154"/>
        <end position="179"/>
    </location>
</feature>
<dbReference type="GO" id="GO:0009055">
    <property type="term" value="F:electron transfer activity"/>
    <property type="evidence" value="ECO:0007669"/>
    <property type="project" value="InterPro"/>
</dbReference>
<keyword evidence="11" id="KW-1185">Reference proteome</keyword>
<comment type="caution">
    <text evidence="10">The sequence shown here is derived from an EMBL/GenBank/DDBJ whole genome shotgun (WGS) entry which is preliminary data.</text>
</comment>
<evidence type="ECO:0000256" key="8">
    <source>
        <dbReference type="SAM" id="MobiDB-lite"/>
    </source>
</evidence>
<comment type="cofactor">
    <cofactor evidence="7">
        <name>Cu cation</name>
        <dbReference type="ChEBI" id="CHEBI:23378"/>
    </cofactor>
    <text evidence="7">Binds 1 copper ion per subunit.</text>
</comment>
<feature type="binding site" evidence="7">
    <location>
        <position position="126"/>
    </location>
    <ligand>
        <name>Cu cation</name>
        <dbReference type="ChEBI" id="CHEBI:23378"/>
    </ligand>
</feature>
<dbReference type="Gene3D" id="2.60.40.420">
    <property type="entry name" value="Cupredoxins - blue copper proteins"/>
    <property type="match status" value="1"/>
</dbReference>
<feature type="binding site" evidence="7">
    <location>
        <position position="90"/>
    </location>
    <ligand>
        <name>Cu cation</name>
        <dbReference type="ChEBI" id="CHEBI:23378"/>
    </ligand>
</feature>
<evidence type="ECO:0000256" key="2">
    <source>
        <dbReference type="ARBA" id="ARBA00022448"/>
    </source>
</evidence>
<keyword evidence="3 7" id="KW-0479">Metal-binding</keyword>
<evidence type="ECO:0000313" key="10">
    <source>
        <dbReference type="EMBL" id="TWP52938.1"/>
    </source>
</evidence>
<dbReference type="EMBL" id="VOBR01000004">
    <property type="protein sequence ID" value="TWP52938.1"/>
    <property type="molecule type" value="Genomic_DNA"/>
</dbReference>
<protein>
    <submittedName>
        <fullName evidence="10">Copper-binding protein</fullName>
    </submittedName>
</protein>
<evidence type="ECO:0000313" key="11">
    <source>
        <dbReference type="Proteomes" id="UP000316639"/>
    </source>
</evidence>
<evidence type="ECO:0000256" key="5">
    <source>
        <dbReference type="ARBA" id="ARBA00022982"/>
    </source>
</evidence>
<evidence type="ECO:0000256" key="3">
    <source>
        <dbReference type="ARBA" id="ARBA00022723"/>
    </source>
</evidence>
<accession>A0A563EZI6</accession>
<evidence type="ECO:0000256" key="4">
    <source>
        <dbReference type="ARBA" id="ARBA00022764"/>
    </source>
</evidence>
<dbReference type="Proteomes" id="UP000316639">
    <property type="component" value="Unassembled WGS sequence"/>
</dbReference>